<dbReference type="AlphaFoldDB" id="W1NTQ8"/>
<dbReference type="HOGENOM" id="CLU_1385870_0_0_1"/>
<evidence type="ECO:0000313" key="4">
    <source>
        <dbReference type="EMBL" id="ERM98907.1"/>
    </source>
</evidence>
<dbReference type="InterPro" id="IPR026992">
    <property type="entry name" value="DIOX_N"/>
</dbReference>
<keyword evidence="5" id="KW-1185">Reference proteome</keyword>
<dbReference type="Proteomes" id="UP000017836">
    <property type="component" value="Unassembled WGS sequence"/>
</dbReference>
<keyword evidence="2" id="KW-0408">Iron</keyword>
<sequence>MLSLPSRKAYRAGPLILKNMDATVTLSNLSLPFKKDEAFAEQQQCLFDSKPEGCIANQFVWPQEERPSPPHELQQPLIDFHGFLDGDTTATQVAAELVREACTDHGFFQVINHGIHPELIDAAHYHTETFFARSSADKLQFRRARGETSGYTNGHAQLFSSKLPWKETLSFEYIGFHPDNVVHYFSDKMGPKSQQTG</sequence>
<dbReference type="EMBL" id="KI395136">
    <property type="protein sequence ID" value="ERM98907.1"/>
    <property type="molecule type" value="Genomic_DNA"/>
</dbReference>
<dbReference type="Pfam" id="PF14226">
    <property type="entry name" value="DIOX_N"/>
    <property type="match status" value="1"/>
</dbReference>
<protein>
    <recommendedName>
        <fullName evidence="3">Non-haem dioxygenase N-terminal domain-containing protein</fullName>
    </recommendedName>
</protein>
<dbReference type="GO" id="GO:0046872">
    <property type="term" value="F:metal ion binding"/>
    <property type="evidence" value="ECO:0007669"/>
    <property type="project" value="UniProtKB-KW"/>
</dbReference>
<reference evidence="5" key="1">
    <citation type="journal article" date="2013" name="Science">
        <title>The Amborella genome and the evolution of flowering plants.</title>
        <authorList>
            <consortium name="Amborella Genome Project"/>
        </authorList>
    </citation>
    <scope>NUCLEOTIDE SEQUENCE [LARGE SCALE GENOMIC DNA]</scope>
</reference>
<proteinExistence type="predicted"/>
<accession>W1NTQ8</accession>
<evidence type="ECO:0000256" key="1">
    <source>
        <dbReference type="ARBA" id="ARBA00022723"/>
    </source>
</evidence>
<organism evidence="4 5">
    <name type="scientific">Amborella trichopoda</name>
    <dbReference type="NCBI Taxonomy" id="13333"/>
    <lineage>
        <taxon>Eukaryota</taxon>
        <taxon>Viridiplantae</taxon>
        <taxon>Streptophyta</taxon>
        <taxon>Embryophyta</taxon>
        <taxon>Tracheophyta</taxon>
        <taxon>Spermatophyta</taxon>
        <taxon>Magnoliopsida</taxon>
        <taxon>Amborellales</taxon>
        <taxon>Amborellaceae</taxon>
        <taxon>Amborella</taxon>
    </lineage>
</organism>
<dbReference type="InterPro" id="IPR027443">
    <property type="entry name" value="IPNS-like_sf"/>
</dbReference>
<dbReference type="Gramene" id="ERM98907">
    <property type="protein sequence ID" value="ERM98907"/>
    <property type="gene ID" value="AMTR_s00114p00075760"/>
</dbReference>
<evidence type="ECO:0000259" key="3">
    <source>
        <dbReference type="Pfam" id="PF14226"/>
    </source>
</evidence>
<evidence type="ECO:0000256" key="2">
    <source>
        <dbReference type="ARBA" id="ARBA00023004"/>
    </source>
</evidence>
<dbReference type="SUPFAM" id="SSF51197">
    <property type="entry name" value="Clavaminate synthase-like"/>
    <property type="match status" value="1"/>
</dbReference>
<keyword evidence="1" id="KW-0479">Metal-binding</keyword>
<gene>
    <name evidence="4" type="ORF">AMTR_s00114p00075760</name>
</gene>
<dbReference type="PANTHER" id="PTHR47990">
    <property type="entry name" value="2-OXOGLUTARATE (2OG) AND FE(II)-DEPENDENT OXYGENASE SUPERFAMILY PROTEIN-RELATED"/>
    <property type="match status" value="1"/>
</dbReference>
<dbReference type="Gene3D" id="2.60.120.330">
    <property type="entry name" value="B-lactam Antibiotic, Isopenicillin N Synthase, Chain"/>
    <property type="match status" value="1"/>
</dbReference>
<feature type="domain" description="Non-haem dioxygenase N-terminal" evidence="3">
    <location>
        <begin position="76"/>
        <end position="173"/>
    </location>
</feature>
<evidence type="ECO:0000313" key="5">
    <source>
        <dbReference type="Proteomes" id="UP000017836"/>
    </source>
</evidence>
<name>W1NTQ8_AMBTC</name>
<dbReference type="InterPro" id="IPR050231">
    <property type="entry name" value="Iron_ascorbate_oxido_reductase"/>
</dbReference>
<dbReference type="eggNOG" id="KOG0143">
    <property type="taxonomic scope" value="Eukaryota"/>
</dbReference>